<name>Q0UNL3_PHANO</name>
<proteinExistence type="predicted"/>
<gene>
    <name evidence="1" type="ORF">SNOG_06651</name>
</gene>
<sequence length="49" mass="5462">MSSNELSANDDHVQERDESLRDLRVFAKTKRTGLSPIEILAEVFSVEAG</sequence>
<protein>
    <submittedName>
        <fullName evidence="1">Uncharacterized protein</fullName>
    </submittedName>
</protein>
<organism evidence="1 2">
    <name type="scientific">Phaeosphaeria nodorum (strain SN15 / ATCC MYA-4574 / FGSC 10173)</name>
    <name type="common">Glume blotch fungus</name>
    <name type="synonym">Parastagonospora nodorum</name>
    <dbReference type="NCBI Taxonomy" id="321614"/>
    <lineage>
        <taxon>Eukaryota</taxon>
        <taxon>Fungi</taxon>
        <taxon>Dikarya</taxon>
        <taxon>Ascomycota</taxon>
        <taxon>Pezizomycotina</taxon>
        <taxon>Dothideomycetes</taxon>
        <taxon>Pleosporomycetidae</taxon>
        <taxon>Pleosporales</taxon>
        <taxon>Pleosporineae</taxon>
        <taxon>Phaeosphaeriaceae</taxon>
        <taxon>Parastagonospora</taxon>
    </lineage>
</organism>
<evidence type="ECO:0000313" key="2">
    <source>
        <dbReference type="Proteomes" id="UP000001055"/>
    </source>
</evidence>
<dbReference type="EMBL" id="CH445333">
    <property type="protein sequence ID" value="EAT86482.1"/>
    <property type="molecule type" value="Genomic_DNA"/>
</dbReference>
<accession>Q0UNL3</accession>
<dbReference type="GeneID" id="5973894"/>
<dbReference type="Proteomes" id="UP000001055">
    <property type="component" value="Unassembled WGS sequence"/>
</dbReference>
<dbReference type="InParanoid" id="Q0UNL3"/>
<dbReference type="KEGG" id="pno:SNOG_06651"/>
<dbReference type="RefSeq" id="XP_001797015.1">
    <property type="nucleotide sequence ID" value="XM_001796963.1"/>
</dbReference>
<evidence type="ECO:0000313" key="1">
    <source>
        <dbReference type="EMBL" id="EAT86482.1"/>
    </source>
</evidence>
<reference evidence="2" key="1">
    <citation type="journal article" date="2007" name="Plant Cell">
        <title>Dothideomycete-plant interactions illuminated by genome sequencing and EST analysis of the wheat pathogen Stagonospora nodorum.</title>
        <authorList>
            <person name="Hane J.K."/>
            <person name="Lowe R.G."/>
            <person name="Solomon P.S."/>
            <person name="Tan K.C."/>
            <person name="Schoch C.L."/>
            <person name="Spatafora J.W."/>
            <person name="Crous P.W."/>
            <person name="Kodira C."/>
            <person name="Birren B.W."/>
            <person name="Galagan J.E."/>
            <person name="Torriani S.F."/>
            <person name="McDonald B.A."/>
            <person name="Oliver R.P."/>
        </authorList>
    </citation>
    <scope>NUCLEOTIDE SEQUENCE [LARGE SCALE GENOMIC DNA]</scope>
    <source>
        <strain evidence="2">SN15 / ATCC MYA-4574 / FGSC 10173</strain>
    </source>
</reference>
<dbReference type="AlphaFoldDB" id="Q0UNL3"/>